<sequence length="413" mass="43141">MALKICPDGTPAPVPVGGCCPSLSACRNSAIIPVRPTVDCTFAVCTMDLKICPDGTPARIPVDECCPSLKACAINGDARSNPLGSLGSILSGSNLLQSLTTATHGTNLGTAISILNLLNNVHQLSNDIHQIPLLINQTLVSILNGTGQAGQIIIDQLIGAINSVNHQTATSRNLSDTLGHNGNLLLSITHMLPQGTSITTVLSILNLLNNVHQLSNDIHQIPTLLNQTLTSIVGGAGQASQIVVQQVLGLLGQQTATSRNLLDVLGQNGTSISTVLSILKLLNNVHQLSNDIHQIPVLLNQTLSSIVGGAGEASQIVVQQLLNLAGIQSQSTSRNLLNTLGANTNLISTISHLLPQGTSISTFVSLLNLLNNVNAINNDLHQIPTVLQETLQHLLTGIQNLVPPVVQLVQGSS</sequence>
<evidence type="ECO:0000313" key="1">
    <source>
        <dbReference type="EMBL" id="CAF1184307.1"/>
    </source>
</evidence>
<dbReference type="OrthoDB" id="10059110at2759"/>
<dbReference type="Proteomes" id="UP000663882">
    <property type="component" value="Unassembled WGS sequence"/>
</dbReference>
<organism evidence="1 2">
    <name type="scientific">Rotaria sordida</name>
    <dbReference type="NCBI Taxonomy" id="392033"/>
    <lineage>
        <taxon>Eukaryota</taxon>
        <taxon>Metazoa</taxon>
        <taxon>Spiralia</taxon>
        <taxon>Gnathifera</taxon>
        <taxon>Rotifera</taxon>
        <taxon>Eurotatoria</taxon>
        <taxon>Bdelloidea</taxon>
        <taxon>Philodinida</taxon>
        <taxon>Philodinidae</taxon>
        <taxon>Rotaria</taxon>
    </lineage>
</organism>
<reference evidence="1" key="1">
    <citation type="submission" date="2021-02" db="EMBL/GenBank/DDBJ databases">
        <authorList>
            <person name="Nowell W R."/>
        </authorList>
    </citation>
    <scope>NUCLEOTIDE SEQUENCE</scope>
</reference>
<protein>
    <submittedName>
        <fullName evidence="1">Uncharacterized protein</fullName>
    </submittedName>
</protein>
<accession>A0A814V4W6</accession>
<dbReference type="PROSITE" id="PS51257">
    <property type="entry name" value="PROKAR_LIPOPROTEIN"/>
    <property type="match status" value="1"/>
</dbReference>
<dbReference type="EMBL" id="CAJNOO010001662">
    <property type="protein sequence ID" value="CAF1184307.1"/>
    <property type="molecule type" value="Genomic_DNA"/>
</dbReference>
<name>A0A814V4W6_9BILA</name>
<evidence type="ECO:0000313" key="2">
    <source>
        <dbReference type="Proteomes" id="UP000663882"/>
    </source>
</evidence>
<dbReference type="AlphaFoldDB" id="A0A814V4W6"/>
<comment type="caution">
    <text evidence="1">The sequence shown here is derived from an EMBL/GenBank/DDBJ whole genome shotgun (WGS) entry which is preliminary data.</text>
</comment>
<gene>
    <name evidence="1" type="ORF">RFH988_LOCUS23688</name>
</gene>
<proteinExistence type="predicted"/>